<sequence length="63" mass="6892">MTDWHTYIDSHLIGSGKITEAAILGHDGSTWAKSGASIFARRRVRPLLPRSRTTAPSRAPAFT</sequence>
<accession>A0A7X0HLZ4</accession>
<dbReference type="Pfam" id="PF00235">
    <property type="entry name" value="Profilin"/>
    <property type="match status" value="1"/>
</dbReference>
<evidence type="ECO:0008006" key="3">
    <source>
        <dbReference type="Google" id="ProtNLM"/>
    </source>
</evidence>
<dbReference type="GO" id="GO:0003779">
    <property type="term" value="F:actin binding"/>
    <property type="evidence" value="ECO:0007669"/>
    <property type="project" value="InterPro"/>
</dbReference>
<dbReference type="SUPFAM" id="SSF55770">
    <property type="entry name" value="Profilin (actin-binding protein)"/>
    <property type="match status" value="1"/>
</dbReference>
<dbReference type="Gene3D" id="3.30.450.30">
    <property type="entry name" value="Dynein light chain 2a, cytoplasmic"/>
    <property type="match status" value="1"/>
</dbReference>
<dbReference type="Proteomes" id="UP000540423">
    <property type="component" value="Unassembled WGS sequence"/>
</dbReference>
<dbReference type="PROSITE" id="PS00414">
    <property type="entry name" value="PROFILIN"/>
    <property type="match status" value="1"/>
</dbReference>
<comment type="caution">
    <text evidence="1">The sequence shown here is derived from an EMBL/GenBank/DDBJ whole genome shotgun (WGS) entry which is preliminary data.</text>
</comment>
<evidence type="ECO:0000313" key="1">
    <source>
        <dbReference type="EMBL" id="MBB6440162.1"/>
    </source>
</evidence>
<reference evidence="1 2" key="1">
    <citation type="submission" date="2020-08" db="EMBL/GenBank/DDBJ databases">
        <title>Genomic Encyclopedia of Type Strains, Phase IV (KMG-IV): sequencing the most valuable type-strain genomes for metagenomic binning, comparative biology and taxonomic classification.</title>
        <authorList>
            <person name="Goeker M."/>
        </authorList>
    </citation>
    <scope>NUCLEOTIDE SEQUENCE [LARGE SCALE GENOMIC DNA]</scope>
    <source>
        <strain evidence="1 2">DSM 40141</strain>
    </source>
</reference>
<dbReference type="EMBL" id="JACHEM010000041">
    <property type="protein sequence ID" value="MBB6440162.1"/>
    <property type="molecule type" value="Genomic_DNA"/>
</dbReference>
<gene>
    <name evidence="1" type="ORF">HNQ79_006675</name>
</gene>
<organism evidence="1 2">
    <name type="scientific">Streptomyces candidus</name>
    <dbReference type="NCBI Taxonomy" id="67283"/>
    <lineage>
        <taxon>Bacteria</taxon>
        <taxon>Bacillati</taxon>
        <taxon>Actinomycetota</taxon>
        <taxon>Actinomycetes</taxon>
        <taxon>Kitasatosporales</taxon>
        <taxon>Streptomycetaceae</taxon>
        <taxon>Streptomyces</taxon>
    </lineage>
</organism>
<dbReference type="InterPro" id="IPR027310">
    <property type="entry name" value="Profilin_CS"/>
</dbReference>
<evidence type="ECO:0000313" key="2">
    <source>
        <dbReference type="Proteomes" id="UP000540423"/>
    </source>
</evidence>
<dbReference type="AlphaFoldDB" id="A0A7X0HLZ4"/>
<dbReference type="InterPro" id="IPR036140">
    <property type="entry name" value="PFN_sf"/>
</dbReference>
<keyword evidence="2" id="KW-1185">Reference proteome</keyword>
<name>A0A7X0HLZ4_9ACTN</name>
<proteinExistence type="predicted"/>
<protein>
    <recommendedName>
        <fullName evidence="3">Profilin</fullName>
    </recommendedName>
</protein>
<dbReference type="InterPro" id="IPR048278">
    <property type="entry name" value="PFN"/>
</dbReference>